<dbReference type="GO" id="GO:0005739">
    <property type="term" value="C:mitochondrion"/>
    <property type="evidence" value="ECO:0007669"/>
    <property type="project" value="UniProtKB-SubCell"/>
</dbReference>
<dbReference type="PANTHER" id="PTHR48467">
    <property type="entry name" value="GLUTAMATE SYNTHASE 1 [NADH], CHLOROPLASTIC-LIKE"/>
    <property type="match status" value="1"/>
</dbReference>
<evidence type="ECO:0000256" key="7">
    <source>
        <dbReference type="ARBA" id="ARBA00022630"/>
    </source>
</evidence>
<keyword evidence="6" id="KW-0813">Transport</keyword>
<keyword evidence="7 13" id="KW-0285">Flavoprotein</keyword>
<proteinExistence type="inferred from homology"/>
<sequence length="482" mass="53347">MLAGASLLKLSPFSALRTFATSSPSASIRKRICIVGAGPAGFYAAQYILKNLPESQIDIVEKLPVPFGLVRFGVAPDHPEVKNVINTFTKTAENPQVRFLGNLSLGKDFTVKELRERYHAVLLTYGADQDRKLGIPNESLRNVLSAREFVAWYNGLPGFEDLNPDLSGRTLTLLGQGNVAMDVARIVLTGVDALKKTDITEYALEALARSNIKKVLLVGRRGPLQAAYTIKELREMIKLPHCATNWRPSDFHHVDECLPNLARPRKRITELMLKSLSEQSPQTDSRGSFEPIFFRSPVKFNGTDCVQSIDYVVNELKDDRAIPTEERETLETDLVCRSIGYKSISLDSDVNFDDRKGCISNVAGRVLKKTLTGSDQTIDDIEDKHETGLYTSGWLATGPTGVILTTMNNSFGVADLICKDFHNNVIRVKEAKPGLELAGKNVVTWNGWKAIDAEECRRGAEKGKPREKIVKVDEMLSIAGEL</sequence>
<dbReference type="Gene3D" id="3.50.50.60">
    <property type="entry name" value="FAD/NAD(P)-binding domain"/>
    <property type="match status" value="1"/>
</dbReference>
<keyword evidence="10" id="KW-0249">Electron transport</keyword>
<protein>
    <recommendedName>
        <fullName evidence="5 13">NADPH:adrenodoxin oxidoreductase, mitochondrial</fullName>
        <ecNumber evidence="4 13">1.18.1.6</ecNumber>
    </recommendedName>
</protein>
<dbReference type="InterPro" id="IPR036188">
    <property type="entry name" value="FAD/NAD-bd_sf"/>
</dbReference>
<comment type="catalytic activity">
    <reaction evidence="12 13">
        <text>2 reduced [adrenodoxin] + NADP(+) + H(+) = 2 oxidized [adrenodoxin] + NADPH</text>
        <dbReference type="Rhea" id="RHEA:42312"/>
        <dbReference type="Rhea" id="RHEA-COMP:9998"/>
        <dbReference type="Rhea" id="RHEA-COMP:9999"/>
        <dbReference type="ChEBI" id="CHEBI:15378"/>
        <dbReference type="ChEBI" id="CHEBI:33737"/>
        <dbReference type="ChEBI" id="CHEBI:33738"/>
        <dbReference type="ChEBI" id="CHEBI:57783"/>
        <dbReference type="ChEBI" id="CHEBI:58349"/>
        <dbReference type="EC" id="1.18.1.6"/>
    </reaction>
</comment>
<evidence type="ECO:0000256" key="10">
    <source>
        <dbReference type="ARBA" id="ARBA00022982"/>
    </source>
</evidence>
<dbReference type="PANTHER" id="PTHR48467:SF1">
    <property type="entry name" value="GLUTAMATE SYNTHASE 1 [NADH], CHLOROPLASTIC-LIKE"/>
    <property type="match status" value="1"/>
</dbReference>
<keyword evidence="9 13" id="KW-0521">NADP</keyword>
<comment type="pathway">
    <text evidence="2">Steroid metabolism; cholesterol metabolism.</text>
</comment>
<evidence type="ECO:0000256" key="6">
    <source>
        <dbReference type="ARBA" id="ARBA00022448"/>
    </source>
</evidence>
<evidence type="ECO:0000256" key="12">
    <source>
        <dbReference type="ARBA" id="ARBA00048933"/>
    </source>
</evidence>
<evidence type="ECO:0000256" key="4">
    <source>
        <dbReference type="ARBA" id="ARBA00013219"/>
    </source>
</evidence>
<evidence type="ECO:0000256" key="1">
    <source>
        <dbReference type="ARBA" id="ARBA00001974"/>
    </source>
</evidence>
<evidence type="ECO:0000256" key="11">
    <source>
        <dbReference type="ARBA" id="ARBA00023002"/>
    </source>
</evidence>
<evidence type="ECO:0000256" key="8">
    <source>
        <dbReference type="ARBA" id="ARBA00022827"/>
    </source>
</evidence>
<dbReference type="EMBL" id="GFDL01002753">
    <property type="protein sequence ID" value="JAV32292.1"/>
    <property type="molecule type" value="Transcribed_RNA"/>
</dbReference>
<comment type="subcellular location">
    <subcellularLocation>
        <location evidence="13">Mitochondrion</location>
    </subcellularLocation>
</comment>
<dbReference type="PRINTS" id="PR00419">
    <property type="entry name" value="ADXRDTASE"/>
</dbReference>
<evidence type="ECO:0000256" key="5">
    <source>
        <dbReference type="ARBA" id="ARBA00016287"/>
    </source>
</evidence>
<dbReference type="UniPathway" id="UPA00296"/>
<reference evidence="16" key="1">
    <citation type="submission" date="2017-01" db="EMBL/GenBank/DDBJ databases">
        <title>A deep insight into the sialotranscriptome of adult male and female Cluex tarsalis mosquitoes.</title>
        <authorList>
            <person name="Ribeiro J.M."/>
            <person name="Moreira F."/>
            <person name="Bernard K.A."/>
            <person name="Calvo E."/>
        </authorList>
    </citation>
    <scope>NUCLEOTIDE SEQUENCE</scope>
    <source>
        <strain evidence="16">Kern County</strain>
        <tissue evidence="16">Salivary glands</tissue>
    </source>
</reference>
<evidence type="ECO:0000256" key="15">
    <source>
        <dbReference type="PIRSR" id="PIRSR000362-2"/>
    </source>
</evidence>
<feature type="binding site" evidence="14">
    <location>
        <position position="61"/>
    </location>
    <ligand>
        <name>FAD</name>
        <dbReference type="ChEBI" id="CHEBI:57692"/>
    </ligand>
</feature>
<dbReference type="PIRSF" id="PIRSF000362">
    <property type="entry name" value="FNR"/>
    <property type="match status" value="1"/>
</dbReference>
<dbReference type="FunFam" id="3.50.50.60:FF:000229">
    <property type="entry name" value="NADPH:adrenodoxin oxidoreductase, mitochondrial"/>
    <property type="match status" value="1"/>
</dbReference>
<feature type="binding site" evidence="14">
    <location>
        <position position="40"/>
    </location>
    <ligand>
        <name>FAD</name>
        <dbReference type="ChEBI" id="CHEBI:57692"/>
    </ligand>
</feature>
<comment type="similarity">
    <text evidence="3 13">Belongs to the ferredoxin--NADP reductase type 1 family.</text>
</comment>
<feature type="binding site" evidence="15">
    <location>
        <position position="232"/>
    </location>
    <ligand>
        <name>NADP(+)</name>
        <dbReference type="ChEBI" id="CHEBI:58349"/>
    </ligand>
</feature>
<evidence type="ECO:0000256" key="3">
    <source>
        <dbReference type="ARBA" id="ARBA00008312"/>
    </source>
</evidence>
<dbReference type="SUPFAM" id="SSF51971">
    <property type="entry name" value="Nucleotide-binding domain"/>
    <property type="match status" value="1"/>
</dbReference>
<feature type="binding site" evidence="15">
    <location>
        <begin position="220"/>
        <end position="221"/>
    </location>
    <ligand>
        <name>NADP(+)</name>
        <dbReference type="ChEBI" id="CHEBI:58349"/>
    </ligand>
</feature>
<dbReference type="AlphaFoldDB" id="A0A1Q3FXU0"/>
<feature type="binding site" evidence="14">
    <location>
        <position position="69"/>
    </location>
    <ligand>
        <name>FAD</name>
        <dbReference type="ChEBI" id="CHEBI:57692"/>
    </ligand>
</feature>
<dbReference type="EC" id="1.18.1.6" evidence="4 13"/>
<evidence type="ECO:0000256" key="14">
    <source>
        <dbReference type="PIRSR" id="PIRSR000362-1"/>
    </source>
</evidence>
<evidence type="ECO:0000256" key="2">
    <source>
        <dbReference type="ARBA" id="ARBA00004731"/>
    </source>
</evidence>
<feature type="binding site" evidence="14">
    <location>
        <begin position="401"/>
        <end position="403"/>
    </location>
    <ligand>
        <name>FAD</name>
        <dbReference type="ChEBI" id="CHEBI:57692"/>
    </ligand>
</feature>
<dbReference type="InterPro" id="IPR021163">
    <property type="entry name" value="Ferredox_Rdtase_adrenod"/>
</dbReference>
<keyword evidence="11 13" id="KW-0560">Oxidoreductase</keyword>
<dbReference type="InterPro" id="IPR055275">
    <property type="entry name" value="Ferredox_Rdtase"/>
</dbReference>
<dbReference type="GO" id="GO:0008203">
    <property type="term" value="P:cholesterol metabolic process"/>
    <property type="evidence" value="ECO:0007669"/>
    <property type="project" value="UniProtKB-UniPathway"/>
</dbReference>
<feature type="binding site" evidence="14">
    <location>
        <position position="394"/>
    </location>
    <ligand>
        <name>FAD</name>
        <dbReference type="ChEBI" id="CHEBI:57692"/>
    </ligand>
</feature>
<dbReference type="Gene3D" id="3.40.50.720">
    <property type="entry name" value="NAD(P)-binding Rossmann-like Domain"/>
    <property type="match status" value="1"/>
</dbReference>
<dbReference type="Pfam" id="PF13450">
    <property type="entry name" value="NAD_binding_8"/>
    <property type="match status" value="1"/>
</dbReference>
<name>A0A1Q3FXU0_CULTA</name>
<evidence type="ECO:0000256" key="9">
    <source>
        <dbReference type="ARBA" id="ARBA00022857"/>
    </source>
</evidence>
<accession>A0A1Q3FXU0</accession>
<keyword evidence="13" id="KW-0496">Mitochondrion</keyword>
<evidence type="ECO:0000313" key="16">
    <source>
        <dbReference type="EMBL" id="JAV32292.1"/>
    </source>
</evidence>
<organism evidence="16">
    <name type="scientific">Culex tarsalis</name>
    <name type="common">Encephalitis mosquito</name>
    <dbReference type="NCBI Taxonomy" id="7177"/>
    <lineage>
        <taxon>Eukaryota</taxon>
        <taxon>Metazoa</taxon>
        <taxon>Ecdysozoa</taxon>
        <taxon>Arthropoda</taxon>
        <taxon>Hexapoda</taxon>
        <taxon>Insecta</taxon>
        <taxon>Pterygota</taxon>
        <taxon>Neoptera</taxon>
        <taxon>Endopterygota</taxon>
        <taxon>Diptera</taxon>
        <taxon>Nematocera</taxon>
        <taxon>Culicoidea</taxon>
        <taxon>Culicidae</taxon>
        <taxon>Culicinae</taxon>
        <taxon>Culicini</taxon>
        <taxon>Culex</taxon>
        <taxon>Culex</taxon>
    </lineage>
</organism>
<feature type="binding site" evidence="15">
    <location>
        <position position="401"/>
    </location>
    <ligand>
        <name>NADP(+)</name>
        <dbReference type="ChEBI" id="CHEBI:58349"/>
    </ligand>
</feature>
<feature type="binding site" evidence="15">
    <location>
        <begin position="176"/>
        <end position="179"/>
    </location>
    <ligand>
        <name>NADP(+)</name>
        <dbReference type="ChEBI" id="CHEBI:58349"/>
    </ligand>
</feature>
<keyword evidence="8 13" id="KW-0274">FAD</keyword>
<evidence type="ECO:0000256" key="13">
    <source>
        <dbReference type="PIRNR" id="PIRNR000362"/>
    </source>
</evidence>
<feature type="binding site" evidence="14">
    <location>
        <position position="105"/>
    </location>
    <ligand>
        <name>FAD</name>
        <dbReference type="ChEBI" id="CHEBI:57692"/>
    </ligand>
</feature>
<comment type="cofactor">
    <cofactor evidence="1 13 14">
        <name>FAD</name>
        <dbReference type="ChEBI" id="CHEBI:57692"/>
    </cofactor>
</comment>
<dbReference type="GO" id="GO:0016491">
    <property type="term" value="F:oxidoreductase activity"/>
    <property type="evidence" value="ECO:0007669"/>
    <property type="project" value="UniProtKB-KW"/>
</dbReference>